<organism evidence="4 5">
    <name type="scientific">Niastella yeongjuensis</name>
    <dbReference type="NCBI Taxonomy" id="354355"/>
    <lineage>
        <taxon>Bacteria</taxon>
        <taxon>Pseudomonadati</taxon>
        <taxon>Bacteroidota</taxon>
        <taxon>Chitinophagia</taxon>
        <taxon>Chitinophagales</taxon>
        <taxon>Chitinophagaceae</taxon>
        <taxon>Niastella</taxon>
    </lineage>
</organism>
<dbReference type="OrthoDB" id="1120747at2"/>
<evidence type="ECO:0000313" key="4">
    <source>
        <dbReference type="EMBL" id="OQP51859.1"/>
    </source>
</evidence>
<feature type="region of interest" description="Disordered" evidence="2">
    <location>
        <begin position="1"/>
        <end position="22"/>
    </location>
</feature>
<evidence type="ECO:0000256" key="2">
    <source>
        <dbReference type="SAM" id="MobiDB-lite"/>
    </source>
</evidence>
<protein>
    <recommendedName>
        <fullName evidence="6">Anti-sigma factor</fullName>
    </recommendedName>
</protein>
<dbReference type="Proteomes" id="UP000192610">
    <property type="component" value="Unassembled WGS sequence"/>
</dbReference>
<keyword evidence="3" id="KW-1133">Transmembrane helix</keyword>
<name>A0A1V9F0H5_9BACT</name>
<evidence type="ECO:0000256" key="1">
    <source>
        <dbReference type="SAM" id="Coils"/>
    </source>
</evidence>
<comment type="caution">
    <text evidence="4">The sequence shown here is derived from an EMBL/GenBank/DDBJ whole genome shotgun (WGS) entry which is preliminary data.</text>
</comment>
<feature type="compositionally biased region" description="Basic and acidic residues" evidence="2">
    <location>
        <begin position="8"/>
        <end position="22"/>
    </location>
</feature>
<keyword evidence="1" id="KW-0175">Coiled coil</keyword>
<keyword evidence="5" id="KW-1185">Reference proteome</keyword>
<dbReference type="RefSeq" id="WP_081198451.1">
    <property type="nucleotide sequence ID" value="NZ_FOCZ01000018.1"/>
</dbReference>
<keyword evidence="3" id="KW-0472">Membrane</keyword>
<keyword evidence="3" id="KW-0812">Transmembrane</keyword>
<evidence type="ECO:0000256" key="3">
    <source>
        <dbReference type="SAM" id="Phobius"/>
    </source>
</evidence>
<reference evidence="5" key="1">
    <citation type="submission" date="2016-04" db="EMBL/GenBank/DDBJ databases">
        <authorList>
            <person name="Chen L."/>
            <person name="Zhuang W."/>
            <person name="Wang G."/>
        </authorList>
    </citation>
    <scope>NUCLEOTIDE SEQUENCE [LARGE SCALE GENOMIC DNA]</scope>
    <source>
        <strain evidence="5">17621</strain>
    </source>
</reference>
<evidence type="ECO:0000313" key="5">
    <source>
        <dbReference type="Proteomes" id="UP000192610"/>
    </source>
</evidence>
<gene>
    <name evidence="4" type="ORF">A4H97_27030</name>
</gene>
<dbReference type="AlphaFoldDB" id="A0A1V9F0H5"/>
<dbReference type="EMBL" id="LVXG01000010">
    <property type="protein sequence ID" value="OQP51859.1"/>
    <property type="molecule type" value="Genomic_DNA"/>
</dbReference>
<evidence type="ECO:0008006" key="6">
    <source>
        <dbReference type="Google" id="ProtNLM"/>
    </source>
</evidence>
<proteinExistence type="predicted"/>
<feature type="coiled-coil region" evidence="1">
    <location>
        <begin position="114"/>
        <end position="141"/>
    </location>
</feature>
<dbReference type="STRING" id="354355.SAMN05660816_06168"/>
<accession>A0A1V9F0H5</accession>
<feature type="transmembrane region" description="Helical" evidence="3">
    <location>
        <begin position="50"/>
        <end position="76"/>
    </location>
</feature>
<sequence length="209" mass="24018">MSKGLEQFIKDNRDQFDSDEPSERIWRKLEQELTDEHQTKQQQKSKGQKTIVLTIIRWSAAAAILILAGIGIFSLLNNRSSDGGIVKNQPIVIDTPGVNDQLLKEINPSYAREVSQFTQLIEMKQNELKEIEKENPNLYKKFVTGIDKLDSSYNALKKELPENPNREQLLEAMIENLRLQTEILNQQLSIINQIKASKSDKHESNFKKV</sequence>